<protein>
    <submittedName>
        <fullName evidence="1">Uncharacterized protein</fullName>
    </submittedName>
</protein>
<accession>A0A4S5E0R7</accession>
<organism evidence="1 2">
    <name type="scientific">Arthrobacter echini</name>
    <dbReference type="NCBI Taxonomy" id="1529066"/>
    <lineage>
        <taxon>Bacteria</taxon>
        <taxon>Bacillati</taxon>
        <taxon>Actinomycetota</taxon>
        <taxon>Actinomycetes</taxon>
        <taxon>Micrococcales</taxon>
        <taxon>Micrococcaceae</taxon>
        <taxon>Arthrobacter</taxon>
    </lineage>
</organism>
<proteinExistence type="predicted"/>
<keyword evidence="2" id="KW-1185">Reference proteome</keyword>
<evidence type="ECO:0000313" key="1">
    <source>
        <dbReference type="EMBL" id="THJ64924.1"/>
    </source>
</evidence>
<reference evidence="1 2" key="1">
    <citation type="submission" date="2019-04" db="EMBL/GenBank/DDBJ databases">
        <authorList>
            <person name="Liu Q."/>
            <person name="Xin Y.-H."/>
        </authorList>
    </citation>
    <scope>NUCLEOTIDE SEQUENCE [LARGE SCALE GENOMIC DNA]</scope>
    <source>
        <strain evidence="1 2">AM23</strain>
    </source>
</reference>
<dbReference type="EMBL" id="SSWH01000015">
    <property type="protein sequence ID" value="THJ64924.1"/>
    <property type="molecule type" value="Genomic_DNA"/>
</dbReference>
<dbReference type="Pfam" id="PF19371">
    <property type="entry name" value="DUF5946"/>
    <property type="match status" value="1"/>
</dbReference>
<dbReference type="InterPro" id="IPR045990">
    <property type="entry name" value="DUF5946"/>
</dbReference>
<comment type="caution">
    <text evidence="1">The sequence shown here is derived from an EMBL/GenBank/DDBJ whole genome shotgun (WGS) entry which is preliminary data.</text>
</comment>
<name>A0A4S5E0R7_9MICC</name>
<sequence>MEQQGPVSNRTDPVLPCPGCGGLVPDVPGPVHPYMRASPGCWQVYGDVVARWYAEPLAGPARWHHVDAYAVQHAGGAEHDRRQRRSVAVHLITLCSLLELRQRPEVAAARRGRTSDVVLPRVGLSDWPYLEPPSRQGPVTVADLDGVRTTAEEDTVAAAWLESAWTAWAEHHAVVRTWATILQEVRS</sequence>
<dbReference type="Proteomes" id="UP000305233">
    <property type="component" value="Unassembled WGS sequence"/>
</dbReference>
<dbReference type="RefSeq" id="WP_136455611.1">
    <property type="nucleotide sequence ID" value="NZ_SSWH01000015.1"/>
</dbReference>
<dbReference type="OrthoDB" id="158614at2"/>
<gene>
    <name evidence="1" type="ORF">E8P82_13680</name>
</gene>
<dbReference type="AlphaFoldDB" id="A0A4S5E0R7"/>
<evidence type="ECO:0000313" key="2">
    <source>
        <dbReference type="Proteomes" id="UP000305233"/>
    </source>
</evidence>